<dbReference type="Gene3D" id="3.40.630.40">
    <property type="entry name" value="Zn-dependent exopeptidases"/>
    <property type="match status" value="1"/>
</dbReference>
<comment type="caution">
    <text evidence="3">The sequence shown here is derived from an EMBL/GenBank/DDBJ whole genome shotgun (WGS) entry which is preliminary data.</text>
</comment>
<evidence type="ECO:0000313" key="4">
    <source>
        <dbReference type="Proteomes" id="UP000029614"/>
    </source>
</evidence>
<name>A0A096C883_9BACT</name>
<dbReference type="SUPFAM" id="SSF49265">
    <property type="entry name" value="Fibronectin type III"/>
    <property type="match status" value="1"/>
</dbReference>
<dbReference type="AlphaFoldDB" id="A0A096C883"/>
<dbReference type="GO" id="GO:0016829">
    <property type="term" value="F:lyase activity"/>
    <property type="evidence" value="ECO:0007669"/>
    <property type="project" value="UniProtKB-KW"/>
</dbReference>
<feature type="signal peptide" evidence="1">
    <location>
        <begin position="1"/>
        <end position="20"/>
    </location>
</feature>
<dbReference type="SMART" id="SM00060">
    <property type="entry name" value="FN3"/>
    <property type="match status" value="1"/>
</dbReference>
<dbReference type="PROSITE" id="PS50853">
    <property type="entry name" value="FN3"/>
    <property type="match status" value="1"/>
</dbReference>
<accession>A0A096C883</accession>
<organism evidence="3 4">
    <name type="scientific">Prevotella amnii DNF00058</name>
    <dbReference type="NCBI Taxonomy" id="1401066"/>
    <lineage>
        <taxon>Bacteria</taxon>
        <taxon>Pseudomonadati</taxon>
        <taxon>Bacteroidota</taxon>
        <taxon>Bacteroidia</taxon>
        <taxon>Bacteroidales</taxon>
        <taxon>Prevotellaceae</taxon>
        <taxon>Prevotella</taxon>
    </lineage>
</organism>
<dbReference type="Proteomes" id="UP000029614">
    <property type="component" value="Unassembled WGS sequence"/>
</dbReference>
<protein>
    <submittedName>
        <fullName evidence="3">Xanthan lyase</fullName>
    </submittedName>
</protein>
<dbReference type="EMBL" id="JRNU01000048">
    <property type="protein sequence ID" value="KGF51137.1"/>
    <property type="molecule type" value="Genomic_DNA"/>
</dbReference>
<dbReference type="Gene3D" id="2.60.40.10">
    <property type="entry name" value="Immunoglobulins"/>
    <property type="match status" value="1"/>
</dbReference>
<dbReference type="InterPro" id="IPR033803">
    <property type="entry name" value="CBD-like_Golvesin-Xly"/>
</dbReference>
<dbReference type="Pfam" id="PF25275">
    <property type="entry name" value="Golvesin_C"/>
    <property type="match status" value="1"/>
</dbReference>
<proteinExistence type="predicted"/>
<dbReference type="CDD" id="cd00063">
    <property type="entry name" value="FN3"/>
    <property type="match status" value="1"/>
</dbReference>
<keyword evidence="4" id="KW-1185">Reference proteome</keyword>
<dbReference type="RefSeq" id="WP_019036411.1">
    <property type="nucleotide sequence ID" value="NZ_JRNU01000048.1"/>
</dbReference>
<dbReference type="SUPFAM" id="SSF53187">
    <property type="entry name" value="Zn-dependent exopeptidases"/>
    <property type="match status" value="1"/>
</dbReference>
<keyword evidence="3" id="KW-0456">Lyase</keyword>
<keyword evidence="1" id="KW-0732">Signal</keyword>
<dbReference type="InterPro" id="IPR003961">
    <property type="entry name" value="FN3_dom"/>
</dbReference>
<dbReference type="InterPro" id="IPR036116">
    <property type="entry name" value="FN3_sf"/>
</dbReference>
<gene>
    <name evidence="3" type="ORF">HMPREF9302_08465</name>
</gene>
<dbReference type="InterPro" id="IPR013783">
    <property type="entry name" value="Ig-like_fold"/>
</dbReference>
<reference evidence="3 4" key="1">
    <citation type="submission" date="2014-07" db="EMBL/GenBank/DDBJ databases">
        <authorList>
            <person name="McCorrison J."/>
            <person name="Sanka R."/>
            <person name="Torralba M."/>
            <person name="Gillis M."/>
            <person name="Haft D.H."/>
            <person name="Methe B."/>
            <person name="Sutton G."/>
            <person name="Nelson K.E."/>
        </authorList>
    </citation>
    <scope>NUCLEOTIDE SEQUENCE [LARGE SCALE GENOMIC DNA]</scope>
    <source>
        <strain evidence="3 4">DNF00058</strain>
    </source>
</reference>
<feature type="domain" description="Fibronectin type-III" evidence="2">
    <location>
        <begin position="485"/>
        <end position="577"/>
    </location>
</feature>
<sequence>MNKKLLFSLFIALISVFSKAQNDTIWGKYEYKGAPWVENISKPNIISNGLANRHIAVWASHGRYYDIEKSKWRWQRPILFSTTEDLFTPTIVVPYLLPMLQNAGAVVFTPRERDWQTNEVIVDNDSPNGGYHEINGKKKWEDCSKCGFAFHEGNYQDGENPFKAGTARKTKARKRNNKLSSIIYQPTFKKAGQYAVYVSYQTHKKSIDDAEYIVFHKGEETHFKVNQKMGGGTWVYLGTFNFDAGSSMLNSVVLTNHSSHHGIVTADAVRFGGGMGNIEREGKTSGLPRCLEGARYYAQWAGAPWEIVSKSNGKNDYKDDINVRSLMTNWLAAGSSYIPGEGEKVPIDLSLAIHSDAGTAPKGNYVGSLGICTTQEGDKCIGKNLARSVSKTLAEEMIYNIKKDIDQTLHINWNTRYIYDRNYSETRLPKVPSMILETLSHQNFNDMRLGQDPNFKFIIARSIYKTILRYEAMMHNTSYTVQPLTPSLFSIKFINKKKVRLQWNIVKDPSEPTSTPTSYNIYTAVGKGDFNNGINIKNTYYDVELQPYKIYHFRITACNIGGESFPTEVLSTYYNPNADKTILIINGFNRLSSPAVIDSIDAQGFDIKADPGVTYGKTIGWSGQQTVFNTKYLGQEGANALGFGGEELVGNIIAGNDFDYVRTHAEAIASAGKYNIVSCSKKAVEKDKIRLINYDAIDFALGLEKDDGYSLLYYKTFTPEMQHQISNYLQHNGRIFVNGAYISSDMKTEEEKSWLSNNLKITFAGSNLNNSSSLINGFGKKFDIYRTINAYHYGAYNPDNIMPANNQSKPFMMYADGNYAAVAYKGNDYRTFIMAFPLDCIKDATIRNQIMKEVLTYLLL</sequence>
<evidence type="ECO:0000259" key="2">
    <source>
        <dbReference type="PROSITE" id="PS50853"/>
    </source>
</evidence>
<evidence type="ECO:0000256" key="1">
    <source>
        <dbReference type="SAM" id="SignalP"/>
    </source>
</evidence>
<feature type="chain" id="PRO_5001926117" evidence="1">
    <location>
        <begin position="21"/>
        <end position="860"/>
    </location>
</feature>
<evidence type="ECO:0000313" key="3">
    <source>
        <dbReference type="EMBL" id="KGF51137.1"/>
    </source>
</evidence>
<dbReference type="OrthoDB" id="719733at2"/>